<name>A0A0M0JPX4_9EUKA</name>
<accession>A0A0M0JPX4</accession>
<evidence type="ECO:0000259" key="2">
    <source>
        <dbReference type="PROSITE" id="PS50106"/>
    </source>
</evidence>
<sequence length="423" mass="44963">MPKEKSVKDLASGLPQSEAVRMVLDTFVLNVPDVSGISLTAENVVSAADDGKASWQVGDAIVWVDGTEVRKGKAAVADSMKPDVATHTMVVQRMVPAKPGFVTFIARIAGDPGLGIGLTEDNRISELAEKRPGRNDGRLEVGDFLMIFDGVDVSGGKRTLSEIYDKGRPIHELVVSRQLKPPPQPPIDPKTKKPKPLPPRKPVRFSASVLPTILPADPKAKKGAPPEKQLPIMLDAKHAVTALPPDIDDILIGDVLVSIDGKACSASALKGDAKKIGKLLSEKIDVHILEFDRTPLELTPEDERLLAAIASAPATAPAAAPAAADPTPAAEAGSSTEAPTEGAPAASRLFEVTGWSNSSSTFKPVCQATCSHAFSADLPKSLDLKYIKRSDMPAADLVEWSMPPEGETNRLDALISFFKQHDR</sequence>
<dbReference type="AlphaFoldDB" id="A0A0M0JPX4"/>
<protein>
    <recommendedName>
        <fullName evidence="2">PDZ domain-containing protein</fullName>
    </recommendedName>
</protein>
<feature type="compositionally biased region" description="Low complexity" evidence="1">
    <location>
        <begin position="317"/>
        <end position="332"/>
    </location>
</feature>
<feature type="region of interest" description="Disordered" evidence="1">
    <location>
        <begin position="317"/>
        <end position="343"/>
    </location>
</feature>
<comment type="caution">
    <text evidence="3">The sequence shown here is derived from an EMBL/GenBank/DDBJ whole genome shotgun (WGS) entry which is preliminary data.</text>
</comment>
<feature type="region of interest" description="Disordered" evidence="1">
    <location>
        <begin position="175"/>
        <end position="202"/>
    </location>
</feature>
<dbReference type="PROSITE" id="PS50106">
    <property type="entry name" value="PDZ"/>
    <property type="match status" value="1"/>
</dbReference>
<dbReference type="Proteomes" id="UP000037460">
    <property type="component" value="Unassembled WGS sequence"/>
</dbReference>
<proteinExistence type="predicted"/>
<evidence type="ECO:0000313" key="3">
    <source>
        <dbReference type="EMBL" id="KOO28308.1"/>
    </source>
</evidence>
<evidence type="ECO:0000256" key="1">
    <source>
        <dbReference type="SAM" id="MobiDB-lite"/>
    </source>
</evidence>
<dbReference type="EMBL" id="JWZX01002588">
    <property type="protein sequence ID" value="KOO28308.1"/>
    <property type="molecule type" value="Genomic_DNA"/>
</dbReference>
<dbReference type="InterPro" id="IPR001478">
    <property type="entry name" value="PDZ"/>
</dbReference>
<keyword evidence="4" id="KW-1185">Reference proteome</keyword>
<evidence type="ECO:0000313" key="4">
    <source>
        <dbReference type="Proteomes" id="UP000037460"/>
    </source>
</evidence>
<feature type="non-terminal residue" evidence="3">
    <location>
        <position position="423"/>
    </location>
</feature>
<organism evidence="3 4">
    <name type="scientific">Chrysochromulina tobinii</name>
    <dbReference type="NCBI Taxonomy" id="1460289"/>
    <lineage>
        <taxon>Eukaryota</taxon>
        <taxon>Haptista</taxon>
        <taxon>Haptophyta</taxon>
        <taxon>Prymnesiophyceae</taxon>
        <taxon>Prymnesiales</taxon>
        <taxon>Chrysochromulinaceae</taxon>
        <taxon>Chrysochromulina</taxon>
    </lineage>
</organism>
<feature type="domain" description="PDZ" evidence="2">
    <location>
        <begin position="101"/>
        <end position="155"/>
    </location>
</feature>
<gene>
    <name evidence="3" type="ORF">Ctob_004254</name>
</gene>
<reference evidence="4" key="1">
    <citation type="journal article" date="2015" name="PLoS Genet.">
        <title>Genome Sequence and Transcriptome Analyses of Chrysochromulina tobin: Metabolic Tools for Enhanced Algal Fitness in the Prominent Order Prymnesiales (Haptophyceae).</title>
        <authorList>
            <person name="Hovde B.T."/>
            <person name="Deodato C.R."/>
            <person name="Hunsperger H.M."/>
            <person name="Ryken S.A."/>
            <person name="Yost W."/>
            <person name="Jha R.K."/>
            <person name="Patterson J."/>
            <person name="Monnat R.J. Jr."/>
            <person name="Barlow S.B."/>
            <person name="Starkenburg S.R."/>
            <person name="Cattolico R.A."/>
        </authorList>
    </citation>
    <scope>NUCLEOTIDE SEQUENCE</scope>
    <source>
        <strain evidence="4">CCMP291</strain>
    </source>
</reference>